<organism evidence="1 2">
    <name type="scientific">Tritrichomonas musculus</name>
    <dbReference type="NCBI Taxonomy" id="1915356"/>
    <lineage>
        <taxon>Eukaryota</taxon>
        <taxon>Metamonada</taxon>
        <taxon>Parabasalia</taxon>
        <taxon>Tritrichomonadida</taxon>
        <taxon>Tritrichomonadidae</taxon>
        <taxon>Tritrichomonas</taxon>
    </lineage>
</organism>
<accession>A0ABR2IDI3</accession>
<evidence type="ECO:0000313" key="1">
    <source>
        <dbReference type="EMBL" id="KAK8861137.1"/>
    </source>
</evidence>
<dbReference type="SUPFAM" id="SSF48371">
    <property type="entry name" value="ARM repeat"/>
    <property type="match status" value="1"/>
</dbReference>
<dbReference type="EMBL" id="JAPFFF010000018">
    <property type="protein sequence ID" value="KAK8861137.1"/>
    <property type="molecule type" value="Genomic_DNA"/>
</dbReference>
<evidence type="ECO:0000313" key="2">
    <source>
        <dbReference type="Proteomes" id="UP001470230"/>
    </source>
</evidence>
<gene>
    <name evidence="1" type="ORF">M9Y10_012832</name>
</gene>
<keyword evidence="2" id="KW-1185">Reference proteome</keyword>
<name>A0ABR2IDI3_9EUKA</name>
<reference evidence="1 2" key="1">
    <citation type="submission" date="2024-04" db="EMBL/GenBank/DDBJ databases">
        <title>Tritrichomonas musculus Genome.</title>
        <authorList>
            <person name="Alves-Ferreira E."/>
            <person name="Grigg M."/>
            <person name="Lorenzi H."/>
            <person name="Galac M."/>
        </authorList>
    </citation>
    <scope>NUCLEOTIDE SEQUENCE [LARGE SCALE GENOMIC DNA]</scope>
    <source>
        <strain evidence="1 2">EAF2021</strain>
    </source>
</reference>
<sequence>MDIFAYKLAIPVETSFGLAISDEKMKNCIGSNFDTESYNDYLNKLNQYLYLANEEYGLWQKDQAGAKKKYEDSLFQIKSILSVIEIPQRYIPFQTYNFFNNLLGTFIKCANIQSRNIITCSSNDPDAKIIKYSSSLLSLLSYFRDCREYLYNIELFQIIEGFLYGNSKPKMRKAPKIHVEYSNYLINTFANFAADEEFHDKFTPVMFSYALNEFSQTKSPEDYIIPLNFFINYFHYCHKDKDLSKTQYSNSSFFEEIIEMLGLFPCSRNLEKSRISDEIKKQIHIKSSCIIYALANLGYLPIDKFVEFGLHLFVKKYFLKYKFLMATVECFAIYYKEHFPKLQINLEDLYNGLNTIADDQEYLQISFLTIYNILKNCPNQNEMLSSDLIPKIIIFIANEFEKKEYSTKLYSLTLLCFIYSKMPTSFYMQNISIVFFLLDNCCLFISERDEVNNIIFNFLGVCHSFLENCGNINEFPALACAYNRCLEVLSNSEEYFNEAQINSLAPFDIPMNL</sequence>
<comment type="caution">
    <text evidence="1">The sequence shown here is derived from an EMBL/GenBank/DDBJ whole genome shotgun (WGS) entry which is preliminary data.</text>
</comment>
<protein>
    <submittedName>
        <fullName evidence="1">Uncharacterized protein</fullName>
    </submittedName>
</protein>
<dbReference type="InterPro" id="IPR016024">
    <property type="entry name" value="ARM-type_fold"/>
</dbReference>
<dbReference type="Proteomes" id="UP001470230">
    <property type="component" value="Unassembled WGS sequence"/>
</dbReference>
<proteinExistence type="predicted"/>